<evidence type="ECO:0000313" key="2">
    <source>
        <dbReference type="Proteomes" id="UP000807785"/>
    </source>
</evidence>
<dbReference type="EMBL" id="JADJEV010000001">
    <property type="protein sequence ID" value="MBK6971463.1"/>
    <property type="molecule type" value="Genomic_DNA"/>
</dbReference>
<dbReference type="Pfam" id="PF04255">
    <property type="entry name" value="DUF433"/>
    <property type="match status" value="1"/>
</dbReference>
<dbReference type="AlphaFoldDB" id="A0A9D7E0K2"/>
<protein>
    <submittedName>
        <fullName evidence="1">DUF433 domain-containing protein</fullName>
    </submittedName>
</protein>
<name>A0A9D7E0K2_9PROT</name>
<accession>A0A9D7E0K2</accession>
<dbReference type="PANTHER" id="PTHR34849">
    <property type="entry name" value="SSL5025 PROTEIN"/>
    <property type="match status" value="1"/>
</dbReference>
<proteinExistence type="predicted"/>
<dbReference type="InterPro" id="IPR007367">
    <property type="entry name" value="DUF433"/>
</dbReference>
<dbReference type="InterPro" id="IPR036388">
    <property type="entry name" value="WH-like_DNA-bd_sf"/>
</dbReference>
<dbReference type="Gene3D" id="1.10.10.10">
    <property type="entry name" value="Winged helix-like DNA-binding domain superfamily/Winged helix DNA-binding domain"/>
    <property type="match status" value="1"/>
</dbReference>
<dbReference type="Proteomes" id="UP000807785">
    <property type="component" value="Unassembled WGS sequence"/>
</dbReference>
<sequence length="72" mass="7995">MTLPNGIEINPEVMLGKPVIRGTRIPVELILRKLGEGANERDLLDAYPNLKAEDIRTAMIYAAEVLAHEEIV</sequence>
<evidence type="ECO:0000313" key="1">
    <source>
        <dbReference type="EMBL" id="MBK6971463.1"/>
    </source>
</evidence>
<dbReference type="SUPFAM" id="SSF46689">
    <property type="entry name" value="Homeodomain-like"/>
    <property type="match status" value="1"/>
</dbReference>
<dbReference type="InterPro" id="IPR009057">
    <property type="entry name" value="Homeodomain-like_sf"/>
</dbReference>
<organism evidence="1 2">
    <name type="scientific">Candidatus Methylophosphatis roskildensis</name>
    <dbReference type="NCBI Taxonomy" id="2899263"/>
    <lineage>
        <taxon>Bacteria</taxon>
        <taxon>Pseudomonadati</taxon>
        <taxon>Pseudomonadota</taxon>
        <taxon>Betaproteobacteria</taxon>
        <taxon>Nitrosomonadales</taxon>
        <taxon>Sterolibacteriaceae</taxon>
        <taxon>Candidatus Methylophosphatis</taxon>
    </lineage>
</organism>
<comment type="caution">
    <text evidence="1">The sequence shown here is derived from an EMBL/GenBank/DDBJ whole genome shotgun (WGS) entry which is preliminary data.</text>
</comment>
<dbReference type="PANTHER" id="PTHR34849:SF3">
    <property type="entry name" value="SSR2962 PROTEIN"/>
    <property type="match status" value="1"/>
</dbReference>
<reference evidence="2" key="1">
    <citation type="journal article" date="2021" name="Nat. Commun.">
        <title>Connecting structure to function with the recovery of over 1000 high-quality metagenome-assembled genomes from activated sludge using long-read sequencing.</title>
        <authorList>
            <person name="Singleton C.M."/>
            <person name="Petriglieri F."/>
            <person name="Kristensen J.M."/>
            <person name="Kirkegaard R.H."/>
            <person name="Michaelsen T.Y."/>
            <person name="Andersen M.H."/>
            <person name="Kondrotaite Z."/>
            <person name="Karst S.M."/>
            <person name="Dueholm M.S."/>
            <person name="Nielsen P.H."/>
            <person name="Albertsen M."/>
        </authorList>
    </citation>
    <scope>NUCLEOTIDE SEQUENCE [LARGE SCALE GENOMIC DNA]</scope>
</reference>
<gene>
    <name evidence="1" type="ORF">IPH26_00360</name>
</gene>